<dbReference type="InterPro" id="IPR046866">
    <property type="entry name" value="FapA_N"/>
</dbReference>
<sequence length="472" mass="51277">MEAIGKYKLEIKISQDKLEAAIMVVVADEVAGSSIEVTEQDVRAALREHKITHGILESVVRDLCMSPAKFIGNPVTIAVGTPPMPGVDGRIEYTFYEINQEDKRPKELDDGRVDFYSITSIPNVVKGQLLARRTPPTPGQPGTSVTGEPIVPIPGKEAVFKPGKNVVVNAERTSLYAAIDGQVSFTENEKVNVFPVFEVNGDVDFSIGNIDFVGTVVIRGNIPTGFRIKASGDIRVLGSVEGAELEAGGSVEIKSGIVAQDKGHVIAGNDVRTSFIQNGNVTAGNQVLVSQSIMFSQVRAGKQIICNGPRGIIIGGTLQAGERIEARVIGNTSATPTVLEVGVKPELRQELAEVNRELQVVYENLRKTDQGLGVLNHMLQVNGELSPDKKAMQIKLTNTRLILEKEGKQLETRKKEVEAELEGDSPASIDVYYTMYPGIKMVFGKLVRFIKQEFPRTRFLVVNGEITTATLL</sequence>
<name>A0A7T5JQI3_9BACL</name>
<dbReference type="InterPro" id="IPR005646">
    <property type="entry name" value="FapA"/>
</dbReference>
<dbReference type="EMBL" id="CP066308">
    <property type="protein sequence ID" value="QQE76156.1"/>
    <property type="molecule type" value="Genomic_DNA"/>
</dbReference>
<accession>A0A7T5JQI3</accession>
<feature type="domain" description="Flagellar Assembly Protein A N-terminal region" evidence="1">
    <location>
        <begin position="10"/>
        <end position="188"/>
    </location>
</feature>
<dbReference type="EMBL" id="CP073708">
    <property type="protein sequence ID" value="QUO43185.1"/>
    <property type="molecule type" value="Genomic_DNA"/>
</dbReference>
<dbReference type="KEGG" id="bcop:JD108_09965"/>
<evidence type="ECO:0000259" key="1">
    <source>
        <dbReference type="Pfam" id="PF20250"/>
    </source>
</evidence>
<dbReference type="Proteomes" id="UP000677234">
    <property type="component" value="Chromosome"/>
</dbReference>
<dbReference type="PANTHER" id="PTHR38032">
    <property type="entry name" value="POLYMERASE-RELATED"/>
    <property type="match status" value="1"/>
</dbReference>
<protein>
    <submittedName>
        <fullName evidence="2">DUF342 domain-containing protein</fullName>
    </submittedName>
</protein>
<dbReference type="AlphaFoldDB" id="A0A7T5JQI3"/>
<reference evidence="3" key="2">
    <citation type="submission" date="2021-04" db="EMBL/GenBank/DDBJ databases">
        <title>Brevibacillus composti FJAT-54423, complete genome.</title>
        <authorList>
            <person name="Tang R."/>
        </authorList>
    </citation>
    <scope>NUCLEOTIDE SEQUENCE</scope>
    <source>
        <strain evidence="3">FJAT-54424</strain>
    </source>
</reference>
<organism evidence="2 4">
    <name type="scientific">Brevibacillus composti</name>
    <dbReference type="NCBI Taxonomy" id="2796470"/>
    <lineage>
        <taxon>Bacteria</taxon>
        <taxon>Bacillati</taxon>
        <taxon>Bacillota</taxon>
        <taxon>Bacilli</taxon>
        <taxon>Bacillales</taxon>
        <taxon>Paenibacillaceae</taxon>
        <taxon>Brevibacillus</taxon>
    </lineage>
</organism>
<evidence type="ECO:0000313" key="4">
    <source>
        <dbReference type="Proteomes" id="UP000595847"/>
    </source>
</evidence>
<reference evidence="2 4" key="1">
    <citation type="submission" date="2020-12" db="EMBL/GenBank/DDBJ databases">
        <title>strain FJAT-54423T represents a novel species of the genus Brevibacillus.</title>
        <authorList>
            <person name="Tang R."/>
        </authorList>
    </citation>
    <scope>NUCLEOTIDE SEQUENCE [LARGE SCALE GENOMIC DNA]</scope>
    <source>
        <strain evidence="2 4">FJAT-54423</strain>
    </source>
</reference>
<dbReference type="RefSeq" id="WP_198829663.1">
    <property type="nucleotide sequence ID" value="NZ_CP066308.1"/>
</dbReference>
<dbReference type="InterPro" id="IPR046865">
    <property type="entry name" value="FapA_b_solenoid"/>
</dbReference>
<gene>
    <name evidence="2" type="ORF">JD108_09965</name>
    <name evidence="3" type="ORF">KDJ56_09660</name>
</gene>
<proteinExistence type="predicted"/>
<dbReference type="Proteomes" id="UP000595847">
    <property type="component" value="Chromosome"/>
</dbReference>
<evidence type="ECO:0000313" key="5">
    <source>
        <dbReference type="Proteomes" id="UP000677234"/>
    </source>
</evidence>
<dbReference type="Pfam" id="PF20250">
    <property type="entry name" value="FapA_N"/>
    <property type="match status" value="1"/>
</dbReference>
<evidence type="ECO:0000313" key="3">
    <source>
        <dbReference type="EMBL" id="QUO43185.1"/>
    </source>
</evidence>
<keyword evidence="5" id="KW-1185">Reference proteome</keyword>
<evidence type="ECO:0000313" key="2">
    <source>
        <dbReference type="EMBL" id="QQE76156.1"/>
    </source>
</evidence>
<dbReference type="Gene3D" id="2.40.50.100">
    <property type="match status" value="1"/>
</dbReference>
<dbReference type="Pfam" id="PF03961">
    <property type="entry name" value="FapA"/>
    <property type="match status" value="1"/>
</dbReference>
<dbReference type="PANTHER" id="PTHR38032:SF1">
    <property type="entry name" value="RNA-BINDING PROTEIN KHPB N-TERMINAL DOMAIN-CONTAINING PROTEIN"/>
    <property type="match status" value="1"/>
</dbReference>